<name>A0A9W8EBI2_9FUNG</name>
<feature type="region of interest" description="Disordered" evidence="1">
    <location>
        <begin position="19"/>
        <end position="39"/>
    </location>
</feature>
<organism evidence="3 4">
    <name type="scientific">Dimargaris verticillata</name>
    <dbReference type="NCBI Taxonomy" id="2761393"/>
    <lineage>
        <taxon>Eukaryota</taxon>
        <taxon>Fungi</taxon>
        <taxon>Fungi incertae sedis</taxon>
        <taxon>Zoopagomycota</taxon>
        <taxon>Kickxellomycotina</taxon>
        <taxon>Dimargaritomycetes</taxon>
        <taxon>Dimargaritales</taxon>
        <taxon>Dimargaritaceae</taxon>
        <taxon>Dimargaris</taxon>
    </lineage>
</organism>
<dbReference type="GO" id="GO:0005737">
    <property type="term" value="C:cytoplasm"/>
    <property type="evidence" value="ECO:0007669"/>
    <property type="project" value="TreeGrafter"/>
</dbReference>
<feature type="domain" description="AMP-dependent synthetase/ligase" evidence="2">
    <location>
        <begin position="255"/>
        <end position="326"/>
    </location>
</feature>
<protein>
    <recommendedName>
        <fullName evidence="2">AMP-dependent synthetase/ligase domain-containing protein</fullName>
    </recommendedName>
</protein>
<feature type="non-terminal residue" evidence="3">
    <location>
        <position position="327"/>
    </location>
</feature>
<evidence type="ECO:0000259" key="2">
    <source>
        <dbReference type="Pfam" id="PF00501"/>
    </source>
</evidence>
<dbReference type="InterPro" id="IPR042099">
    <property type="entry name" value="ANL_N_sf"/>
</dbReference>
<evidence type="ECO:0000313" key="3">
    <source>
        <dbReference type="EMBL" id="KAJ1973200.1"/>
    </source>
</evidence>
<comment type="caution">
    <text evidence="3">The sequence shown here is derived from an EMBL/GenBank/DDBJ whole genome shotgun (WGS) entry which is preliminary data.</text>
</comment>
<evidence type="ECO:0000256" key="1">
    <source>
        <dbReference type="SAM" id="MobiDB-lite"/>
    </source>
</evidence>
<dbReference type="PANTHER" id="PTHR45527">
    <property type="entry name" value="NONRIBOSOMAL PEPTIDE SYNTHETASE"/>
    <property type="match status" value="1"/>
</dbReference>
<dbReference type="PANTHER" id="PTHR45527:SF1">
    <property type="entry name" value="FATTY ACID SYNTHASE"/>
    <property type="match status" value="1"/>
</dbReference>
<dbReference type="GO" id="GO:0044550">
    <property type="term" value="P:secondary metabolite biosynthetic process"/>
    <property type="evidence" value="ECO:0007669"/>
    <property type="project" value="TreeGrafter"/>
</dbReference>
<evidence type="ECO:0000313" key="4">
    <source>
        <dbReference type="Proteomes" id="UP001151582"/>
    </source>
</evidence>
<dbReference type="GO" id="GO:0043041">
    <property type="term" value="P:amino acid activation for nonribosomal peptide biosynthetic process"/>
    <property type="evidence" value="ECO:0007669"/>
    <property type="project" value="TreeGrafter"/>
</dbReference>
<dbReference type="Proteomes" id="UP001151582">
    <property type="component" value="Unassembled WGS sequence"/>
</dbReference>
<reference evidence="3" key="1">
    <citation type="submission" date="2022-07" db="EMBL/GenBank/DDBJ databases">
        <title>Phylogenomic reconstructions and comparative analyses of Kickxellomycotina fungi.</title>
        <authorList>
            <person name="Reynolds N.K."/>
            <person name="Stajich J.E."/>
            <person name="Barry K."/>
            <person name="Grigoriev I.V."/>
            <person name="Crous P."/>
            <person name="Smith M.E."/>
        </authorList>
    </citation>
    <scope>NUCLEOTIDE SEQUENCE</scope>
    <source>
        <strain evidence="3">RSA 567</strain>
    </source>
</reference>
<dbReference type="Pfam" id="PF00501">
    <property type="entry name" value="AMP-binding"/>
    <property type="match status" value="1"/>
</dbReference>
<dbReference type="EMBL" id="JANBQB010000871">
    <property type="protein sequence ID" value="KAJ1973200.1"/>
    <property type="molecule type" value="Genomic_DNA"/>
</dbReference>
<accession>A0A9W8EBI2</accession>
<dbReference type="OrthoDB" id="329835at2759"/>
<dbReference type="SUPFAM" id="SSF56801">
    <property type="entry name" value="Acetyl-CoA synthetase-like"/>
    <property type="match status" value="1"/>
</dbReference>
<dbReference type="AlphaFoldDB" id="A0A9W8EBI2"/>
<proteinExistence type="predicted"/>
<sequence length="327" mass="35011">MIVVTCALTQIYDSTASSAGARGRQGKAASPLTSPETCTQGPTAEFAGVTIESGQYVPHAVVSTIWLALQGRWHAMAAEGTMCILMPSGQLDRVVPLDTPPSRHHQLPSLYQEVLCRLTDVKPSRSIEVEPLKYMETAQGRNPIATMQHLASTQGCAGLLSLSSVAPGKVLQVTIVYRDILSLAVCHFGNHLTALGNILLSTLAQSDVKGSPPTVSDHEWLSPVMRKQVIHLGSAASPTDTVVKVGPPESFLALFNDQVMQHPDELAVCHGKHTMTYHDLGARVASLVYYLQSQYNVTPSSRVALFGQRSIELTVAMLAVTMAGGAF</sequence>
<dbReference type="GO" id="GO:0031177">
    <property type="term" value="F:phosphopantetheine binding"/>
    <property type="evidence" value="ECO:0007669"/>
    <property type="project" value="TreeGrafter"/>
</dbReference>
<dbReference type="Gene3D" id="3.40.50.12780">
    <property type="entry name" value="N-terminal domain of ligase-like"/>
    <property type="match status" value="1"/>
</dbReference>
<dbReference type="InterPro" id="IPR000873">
    <property type="entry name" value="AMP-dep_synth/lig_dom"/>
</dbReference>
<keyword evidence="4" id="KW-1185">Reference proteome</keyword>
<gene>
    <name evidence="3" type="ORF">H4R34_005159</name>
</gene>